<keyword evidence="3" id="KW-1185">Reference proteome</keyword>
<dbReference type="EMBL" id="KN847898">
    <property type="protein sequence ID" value="KIR42457.1"/>
    <property type="molecule type" value="Genomic_DNA"/>
</dbReference>
<evidence type="ECO:0000313" key="3">
    <source>
        <dbReference type="Proteomes" id="UP000053392"/>
    </source>
</evidence>
<accession>A0A0D0T8W4</accession>
<evidence type="ECO:0000313" key="2">
    <source>
        <dbReference type="EMBL" id="KIR42457.1"/>
    </source>
</evidence>
<evidence type="ECO:0000256" key="1">
    <source>
        <dbReference type="SAM" id="MobiDB-lite"/>
    </source>
</evidence>
<dbReference type="AlphaFoldDB" id="A0A0D0T8W4"/>
<reference evidence="2 3" key="1">
    <citation type="submission" date="2015-01" db="EMBL/GenBank/DDBJ databases">
        <title>The Genome Sequence of Cryptococcus gattii Ram5.</title>
        <authorList>
            <consortium name="The Broad Institute Genomics Platform"/>
            <person name="Cuomo C."/>
            <person name="Litvintseva A."/>
            <person name="Chen Y."/>
            <person name="Heitman J."/>
            <person name="Sun S."/>
            <person name="Springer D."/>
            <person name="Dromer F."/>
            <person name="Young S."/>
            <person name="Zeng Q."/>
            <person name="Gargeya S."/>
            <person name="Abouelleil A."/>
            <person name="Alvarado L."/>
            <person name="Chapman S.B."/>
            <person name="Gainer-Dewar J."/>
            <person name="Goldberg J."/>
            <person name="Griggs A."/>
            <person name="Gujja S."/>
            <person name="Hansen M."/>
            <person name="Howarth C."/>
            <person name="Imamovic A."/>
            <person name="Larimer J."/>
            <person name="Murphy C."/>
            <person name="Naylor J."/>
            <person name="Pearson M."/>
            <person name="Priest M."/>
            <person name="Roberts A."/>
            <person name="Saif S."/>
            <person name="Shea T."/>
            <person name="Sykes S."/>
            <person name="Wortman J."/>
            <person name="Nusbaum C."/>
            <person name="Birren B."/>
        </authorList>
    </citation>
    <scope>NUCLEOTIDE SEQUENCE [LARGE SCALE GENOMIC DNA]</scope>
    <source>
        <strain evidence="2 3">Ram5</strain>
    </source>
</reference>
<sequence>MSVSTTASDRARRCRRESSPEPPNILSPIRRPRRERRALARFDDEDEVVQQLCGPPRLIKCTVCGQFLPRQHFTADGILHDACIECRATIPSSRLPFTDNIDALAIPQHAIDYIRNFHNECDKITVDTCIICHERWFGLDVSREGRYQTSKQYSVLKGLGVAGKIWQLERGETTSSFLGAMDLDILSLHIVRIKWKESRGKYKGEVKIGLVLPGTTSTSKENFLFSMAKNSNTTVNKERPLEGPEIREARYRYVQWSGMTLSGL</sequence>
<organism evidence="2 3">
    <name type="scientific">Cryptococcus deuterogattii Ram5</name>
    <dbReference type="NCBI Taxonomy" id="1296110"/>
    <lineage>
        <taxon>Eukaryota</taxon>
        <taxon>Fungi</taxon>
        <taxon>Dikarya</taxon>
        <taxon>Basidiomycota</taxon>
        <taxon>Agaricomycotina</taxon>
        <taxon>Tremellomycetes</taxon>
        <taxon>Tremellales</taxon>
        <taxon>Cryptococcaceae</taxon>
        <taxon>Cryptococcus</taxon>
        <taxon>Cryptococcus gattii species complex</taxon>
    </lineage>
</organism>
<gene>
    <name evidence="2" type="ORF">I313_01682</name>
</gene>
<dbReference type="Proteomes" id="UP000053392">
    <property type="component" value="Unassembled WGS sequence"/>
</dbReference>
<dbReference type="OrthoDB" id="10529244at2759"/>
<feature type="region of interest" description="Disordered" evidence="1">
    <location>
        <begin position="1"/>
        <end position="30"/>
    </location>
</feature>
<dbReference type="HOGENOM" id="CLU_1057747_0_0_1"/>
<name>A0A0D0T8W4_9TREE</name>
<protein>
    <submittedName>
        <fullName evidence="2">Uncharacterized protein</fullName>
    </submittedName>
</protein>
<proteinExistence type="predicted"/>